<dbReference type="Pfam" id="PF01261">
    <property type="entry name" value="AP_endonuc_2"/>
    <property type="match status" value="1"/>
</dbReference>
<gene>
    <name evidence="2" type="ORF">METZ01_LOCUS339757</name>
</gene>
<proteinExistence type="predicted"/>
<evidence type="ECO:0000313" key="2">
    <source>
        <dbReference type="EMBL" id="SVC86903.1"/>
    </source>
</evidence>
<dbReference type="Gene3D" id="3.20.20.150">
    <property type="entry name" value="Divalent-metal-dependent TIM barrel enzymes"/>
    <property type="match status" value="1"/>
</dbReference>
<dbReference type="EMBL" id="UINC01115688">
    <property type="protein sequence ID" value="SVC86903.1"/>
    <property type="molecule type" value="Genomic_DNA"/>
</dbReference>
<dbReference type="InterPro" id="IPR036237">
    <property type="entry name" value="Xyl_isomerase-like_sf"/>
</dbReference>
<organism evidence="2">
    <name type="scientific">marine metagenome</name>
    <dbReference type="NCBI Taxonomy" id="408172"/>
    <lineage>
        <taxon>unclassified sequences</taxon>
        <taxon>metagenomes</taxon>
        <taxon>ecological metagenomes</taxon>
    </lineage>
</organism>
<dbReference type="InterPro" id="IPR013022">
    <property type="entry name" value="Xyl_isomerase-like_TIM-brl"/>
</dbReference>
<reference evidence="2" key="1">
    <citation type="submission" date="2018-05" db="EMBL/GenBank/DDBJ databases">
        <authorList>
            <person name="Lanie J.A."/>
            <person name="Ng W.-L."/>
            <person name="Kazmierczak K.M."/>
            <person name="Andrzejewski T.M."/>
            <person name="Davidsen T.M."/>
            <person name="Wayne K.J."/>
            <person name="Tettelin H."/>
            <person name="Glass J.I."/>
            <person name="Rusch D."/>
            <person name="Podicherti R."/>
            <person name="Tsui H.-C.T."/>
            <person name="Winkler M.E."/>
        </authorList>
    </citation>
    <scope>NUCLEOTIDE SEQUENCE</scope>
</reference>
<sequence>MPVKYNLSAPTEVGIHDLSRLNLTAEMHATTDPAKSSILSGKLISAHAPYVKNGLRLNYAAKDIEHRTYAISYLKTYISKLPAHPTIKQINLHPPQKQWFDETQISGKYGDYELMIKAIQEIAIFANKFELEIVIENMNASFTRAETLDENSIDWNQMNISFGDSPEEWIKICEDVNLDNVFLCLDSSHTCTYAHKFKDDNTRTKRVMDFLKRPELIRHVHWSDNYLYDNRGRKDSHLSVGKGTLPTKLHQQIKKLDATILLEHFHGISELEEELEYINQL</sequence>
<dbReference type="AlphaFoldDB" id="A0A382QN16"/>
<dbReference type="SUPFAM" id="SSF51658">
    <property type="entry name" value="Xylose isomerase-like"/>
    <property type="match status" value="1"/>
</dbReference>
<evidence type="ECO:0000259" key="1">
    <source>
        <dbReference type="Pfam" id="PF01261"/>
    </source>
</evidence>
<protein>
    <recommendedName>
        <fullName evidence="1">Xylose isomerase-like TIM barrel domain-containing protein</fullName>
    </recommendedName>
</protein>
<feature type="domain" description="Xylose isomerase-like TIM barrel" evidence="1">
    <location>
        <begin position="44"/>
        <end position="280"/>
    </location>
</feature>
<dbReference type="InterPro" id="IPR050312">
    <property type="entry name" value="IolE/XylAMocC-like"/>
</dbReference>
<dbReference type="PANTHER" id="PTHR12110:SF21">
    <property type="entry name" value="XYLOSE ISOMERASE-LIKE TIM BARREL DOMAIN-CONTAINING PROTEIN"/>
    <property type="match status" value="1"/>
</dbReference>
<dbReference type="PANTHER" id="PTHR12110">
    <property type="entry name" value="HYDROXYPYRUVATE ISOMERASE"/>
    <property type="match status" value="1"/>
</dbReference>
<accession>A0A382QN16</accession>
<name>A0A382QN16_9ZZZZ</name>